<feature type="compositionally biased region" description="Low complexity" evidence="1">
    <location>
        <begin position="362"/>
        <end position="375"/>
    </location>
</feature>
<accession>A0A3S0ZP67</accession>
<feature type="compositionally biased region" description="Pro residues" evidence="1">
    <location>
        <begin position="166"/>
        <end position="175"/>
    </location>
</feature>
<feature type="compositionally biased region" description="Low complexity" evidence="1">
    <location>
        <begin position="29"/>
        <end position="44"/>
    </location>
</feature>
<feature type="region of interest" description="Disordered" evidence="1">
    <location>
        <begin position="331"/>
        <end position="559"/>
    </location>
</feature>
<sequence>MAPSIPVVNSAADLMETLENLRSQHSESDLTNSGSSSVSSSTSASDDDGGQGEGHAQSKGSTQSEQQEGGGESSRHKTNLDLGRVADNGGGELDADAAAVDKDSIGVVGPRRSGQGVRKSHDQMSSSGPDNSPLEPLERLCLSLAAETFDDDDDGDAADDEDDEPNFPPPPPPIVNLPEEMFQSYESDLPLPDLNSGHAASAAGACSAAMMMDLQGWPGVLGKDGRGPPHPQALTAPRVSPSSSESDDSDRHKAQSARAAAAGECSSSAGLARFAPRQATPRLSLDPLAQLEFGDLVGDMHCTTSESESDFDAEEANTSIQRRLSTSIVGSAVASASVASSLERSLQHGLPLYSENPSHRAQLQQHQHHQQQQLQKHQHHHQRSHNLHQHQQQHPSRRLPPESTTASQDGALHVVQKAQPVSADTSASQSAQREANPPKCYPKPARAKAKPPVPLPAHVTSQQAQPSDQVSSQQQAGHVIPQAPPPPVHPRPGVQLRQPQMGKGKQFDRLQRHKTTSTSSSSSSSSTSSSSSSSSSSSTGRLDGRRYPPAPPPPAPPQS</sequence>
<evidence type="ECO:0000313" key="3">
    <source>
        <dbReference type="Proteomes" id="UP000271974"/>
    </source>
</evidence>
<protein>
    <submittedName>
        <fullName evidence="2">Uncharacterized protein</fullName>
    </submittedName>
</protein>
<proteinExistence type="predicted"/>
<feature type="region of interest" description="Disordered" evidence="1">
    <location>
        <begin position="216"/>
        <end position="270"/>
    </location>
</feature>
<feature type="compositionally biased region" description="Low complexity" evidence="1">
    <location>
        <begin position="256"/>
        <end position="270"/>
    </location>
</feature>
<feature type="compositionally biased region" description="Pro residues" evidence="1">
    <location>
        <begin position="548"/>
        <end position="559"/>
    </location>
</feature>
<feature type="compositionally biased region" description="Basic residues" evidence="1">
    <location>
        <begin position="376"/>
        <end position="388"/>
    </location>
</feature>
<feature type="compositionally biased region" description="Low complexity" evidence="1">
    <location>
        <begin position="331"/>
        <end position="341"/>
    </location>
</feature>
<feature type="region of interest" description="Disordered" evidence="1">
    <location>
        <begin position="300"/>
        <end position="319"/>
    </location>
</feature>
<feature type="compositionally biased region" description="Acidic residues" evidence="1">
    <location>
        <begin position="148"/>
        <end position="165"/>
    </location>
</feature>
<feature type="compositionally biased region" description="Low complexity" evidence="1">
    <location>
        <begin position="57"/>
        <end position="67"/>
    </location>
</feature>
<dbReference type="AlphaFoldDB" id="A0A3S0ZP67"/>
<feature type="compositionally biased region" description="Polar residues" evidence="1">
    <location>
        <begin position="459"/>
        <end position="475"/>
    </location>
</feature>
<feature type="compositionally biased region" description="Polar residues" evidence="1">
    <location>
        <begin position="422"/>
        <end position="433"/>
    </location>
</feature>
<dbReference type="Proteomes" id="UP000271974">
    <property type="component" value="Unassembled WGS sequence"/>
</dbReference>
<dbReference type="EMBL" id="RQTK01001127">
    <property type="protein sequence ID" value="RUS72020.1"/>
    <property type="molecule type" value="Genomic_DNA"/>
</dbReference>
<feature type="region of interest" description="Disordered" evidence="1">
    <location>
        <begin position="18"/>
        <end position="190"/>
    </location>
</feature>
<keyword evidence="3" id="KW-1185">Reference proteome</keyword>
<name>A0A3S0ZP67_ELYCH</name>
<reference evidence="2 3" key="1">
    <citation type="submission" date="2019-01" db="EMBL/GenBank/DDBJ databases">
        <title>A draft genome assembly of the solar-powered sea slug Elysia chlorotica.</title>
        <authorList>
            <person name="Cai H."/>
            <person name="Li Q."/>
            <person name="Fang X."/>
            <person name="Li J."/>
            <person name="Curtis N.E."/>
            <person name="Altenburger A."/>
            <person name="Shibata T."/>
            <person name="Feng M."/>
            <person name="Maeda T."/>
            <person name="Schwartz J.A."/>
            <person name="Shigenobu S."/>
            <person name="Lundholm N."/>
            <person name="Nishiyama T."/>
            <person name="Yang H."/>
            <person name="Hasebe M."/>
            <person name="Li S."/>
            <person name="Pierce S.K."/>
            <person name="Wang J."/>
        </authorList>
    </citation>
    <scope>NUCLEOTIDE SEQUENCE [LARGE SCALE GENOMIC DNA]</scope>
    <source>
        <strain evidence="2">EC2010</strain>
        <tissue evidence="2">Whole organism of an adult</tissue>
    </source>
</reference>
<gene>
    <name evidence="2" type="ORF">EGW08_020218</name>
</gene>
<evidence type="ECO:0000256" key="1">
    <source>
        <dbReference type="SAM" id="MobiDB-lite"/>
    </source>
</evidence>
<comment type="caution">
    <text evidence="2">The sequence shown here is derived from an EMBL/GenBank/DDBJ whole genome shotgun (WGS) entry which is preliminary data.</text>
</comment>
<organism evidence="2 3">
    <name type="scientific">Elysia chlorotica</name>
    <name type="common">Eastern emerald elysia</name>
    <name type="synonym">Sea slug</name>
    <dbReference type="NCBI Taxonomy" id="188477"/>
    <lineage>
        <taxon>Eukaryota</taxon>
        <taxon>Metazoa</taxon>
        <taxon>Spiralia</taxon>
        <taxon>Lophotrochozoa</taxon>
        <taxon>Mollusca</taxon>
        <taxon>Gastropoda</taxon>
        <taxon>Heterobranchia</taxon>
        <taxon>Euthyneura</taxon>
        <taxon>Panpulmonata</taxon>
        <taxon>Sacoglossa</taxon>
        <taxon>Placobranchoidea</taxon>
        <taxon>Plakobranchidae</taxon>
        <taxon>Elysia</taxon>
    </lineage>
</organism>
<evidence type="ECO:0000313" key="2">
    <source>
        <dbReference type="EMBL" id="RUS72020.1"/>
    </source>
</evidence>
<feature type="compositionally biased region" description="Low complexity" evidence="1">
    <location>
        <begin position="516"/>
        <end position="539"/>
    </location>
</feature>